<gene>
    <name evidence="2" type="ORF">FPE_LOCUS32820</name>
</gene>
<accession>A0AAD2AC02</accession>
<protein>
    <recommendedName>
        <fullName evidence="4">Secreted protein</fullName>
    </recommendedName>
</protein>
<evidence type="ECO:0000256" key="1">
    <source>
        <dbReference type="SAM" id="SignalP"/>
    </source>
</evidence>
<keyword evidence="3" id="KW-1185">Reference proteome</keyword>
<feature type="signal peptide" evidence="1">
    <location>
        <begin position="1"/>
        <end position="22"/>
    </location>
</feature>
<sequence length="141" mass="14972">MEFCRIHILVFVPLFLFPVDNGWGIDGHLIVRQIAQPRSSKAAADALENLLPVYADNDLGSVLFLGRPCQVLPSTQCRDTAANASRCYSPLAPTMLGLVGRRFGDCLVDLVVVVTRRDGGDVGCGDGLDVFVGGVVAVVSG</sequence>
<evidence type="ECO:0008006" key="4">
    <source>
        <dbReference type="Google" id="ProtNLM"/>
    </source>
</evidence>
<dbReference type="AlphaFoldDB" id="A0AAD2AC02"/>
<feature type="chain" id="PRO_5042270446" description="Secreted protein" evidence="1">
    <location>
        <begin position="23"/>
        <end position="141"/>
    </location>
</feature>
<evidence type="ECO:0000313" key="2">
    <source>
        <dbReference type="EMBL" id="CAI9785390.1"/>
    </source>
</evidence>
<evidence type="ECO:0000313" key="3">
    <source>
        <dbReference type="Proteomes" id="UP000834106"/>
    </source>
</evidence>
<name>A0AAD2AC02_9LAMI</name>
<dbReference type="EMBL" id="OU503056">
    <property type="protein sequence ID" value="CAI9785390.1"/>
    <property type="molecule type" value="Genomic_DNA"/>
</dbReference>
<proteinExistence type="predicted"/>
<keyword evidence="1" id="KW-0732">Signal</keyword>
<reference evidence="2" key="1">
    <citation type="submission" date="2023-05" db="EMBL/GenBank/DDBJ databases">
        <authorList>
            <person name="Huff M."/>
        </authorList>
    </citation>
    <scope>NUCLEOTIDE SEQUENCE</scope>
</reference>
<organism evidence="2 3">
    <name type="scientific">Fraxinus pennsylvanica</name>
    <dbReference type="NCBI Taxonomy" id="56036"/>
    <lineage>
        <taxon>Eukaryota</taxon>
        <taxon>Viridiplantae</taxon>
        <taxon>Streptophyta</taxon>
        <taxon>Embryophyta</taxon>
        <taxon>Tracheophyta</taxon>
        <taxon>Spermatophyta</taxon>
        <taxon>Magnoliopsida</taxon>
        <taxon>eudicotyledons</taxon>
        <taxon>Gunneridae</taxon>
        <taxon>Pentapetalae</taxon>
        <taxon>asterids</taxon>
        <taxon>lamiids</taxon>
        <taxon>Lamiales</taxon>
        <taxon>Oleaceae</taxon>
        <taxon>Oleeae</taxon>
        <taxon>Fraxinus</taxon>
    </lineage>
</organism>
<dbReference type="Proteomes" id="UP000834106">
    <property type="component" value="Chromosome 21"/>
</dbReference>